<evidence type="ECO:0000313" key="2">
    <source>
        <dbReference type="EMBL" id="RKG94069.1"/>
    </source>
</evidence>
<protein>
    <recommendedName>
        <fullName evidence="4">WD40 repeat domain-containing protein</fullName>
    </recommendedName>
</protein>
<evidence type="ECO:0000313" key="3">
    <source>
        <dbReference type="Proteomes" id="UP000268094"/>
    </source>
</evidence>
<sequence length="515" mass="56154">MRLQPVLFALMLSACASRGPSFLASNAGGVDPSRPSADYGTAHPFLLNASAQDGRWLLACQARTDTDGDGRIQIFFGNHGEIFGDAVRTYLFLEPGAGIPIDALLATDPTGRFLALVRDGTLLLLDLETREEKELASKVTTDPASPEPPVRASFSRDGRQLLFLRPEGSRSVAVVRDLREGTERVLDAGRGRIEQAVLTPSGHWAVLDMVEDDDPEQPWTQQNPMFANNAGCMGPVLSSSSFNGQGGGTSIRRFRRVDGGPFVQGNDVLHPLGRGMLRRAPDSSIVFEDVQGRRETWVPASCNAKLLHVDEARQQVLVACNTRQIMVPLELHGAGVHQSLGWQTTLAVLMSHGIDSGRDGRLVSTEVESKTQPNTWLTLVIDMERRTAHPLSNWGPVTSLGALALLKEGRSSPDDTWTQRLWLWNAETEDKSVLSEAEGYGLYKAGDTVLIMDKWIDLRTGRVLGEVEHAPMAIDTWGRVLRPSPTAVVERGEPLIGPVRWEPALKAPIPTPPAP</sequence>
<comment type="caution">
    <text evidence="2">The sequence shown here is derived from an EMBL/GenBank/DDBJ whole genome shotgun (WGS) entry which is preliminary data.</text>
</comment>
<feature type="signal peptide" evidence="1">
    <location>
        <begin position="1"/>
        <end position="18"/>
    </location>
</feature>
<gene>
    <name evidence="2" type="ORF">D7V88_00465</name>
</gene>
<keyword evidence="1" id="KW-0732">Signal</keyword>
<dbReference type="RefSeq" id="WP_120538589.1">
    <property type="nucleotide sequence ID" value="NZ_RAVZ01000002.1"/>
</dbReference>
<dbReference type="AlphaFoldDB" id="A0A3A8JEC2"/>
<dbReference type="Proteomes" id="UP000268094">
    <property type="component" value="Unassembled WGS sequence"/>
</dbReference>
<dbReference type="EMBL" id="RAVZ01000002">
    <property type="protein sequence ID" value="RKG94069.1"/>
    <property type="molecule type" value="Genomic_DNA"/>
</dbReference>
<reference evidence="3" key="1">
    <citation type="submission" date="2018-09" db="EMBL/GenBank/DDBJ databases">
        <authorList>
            <person name="Livingstone P.G."/>
            <person name="Whitworth D.E."/>
        </authorList>
    </citation>
    <scope>NUCLEOTIDE SEQUENCE [LARGE SCALE GENOMIC DNA]</scope>
    <source>
        <strain evidence="3">CA054A</strain>
    </source>
</reference>
<dbReference type="PROSITE" id="PS51257">
    <property type="entry name" value="PROKAR_LIPOPROTEIN"/>
    <property type="match status" value="1"/>
</dbReference>
<evidence type="ECO:0000256" key="1">
    <source>
        <dbReference type="SAM" id="SignalP"/>
    </source>
</evidence>
<name>A0A3A8JEC2_9BACT</name>
<evidence type="ECO:0008006" key="4">
    <source>
        <dbReference type="Google" id="ProtNLM"/>
    </source>
</evidence>
<keyword evidence="3" id="KW-1185">Reference proteome</keyword>
<dbReference type="InterPro" id="IPR011042">
    <property type="entry name" value="6-blade_b-propeller_TolB-like"/>
</dbReference>
<proteinExistence type="predicted"/>
<organism evidence="2 3">
    <name type="scientific">Corallococcus terminator</name>
    <dbReference type="NCBI Taxonomy" id="2316733"/>
    <lineage>
        <taxon>Bacteria</taxon>
        <taxon>Pseudomonadati</taxon>
        <taxon>Myxococcota</taxon>
        <taxon>Myxococcia</taxon>
        <taxon>Myxococcales</taxon>
        <taxon>Cystobacterineae</taxon>
        <taxon>Myxococcaceae</taxon>
        <taxon>Corallococcus</taxon>
    </lineage>
</organism>
<feature type="chain" id="PRO_5017330805" description="WD40 repeat domain-containing protein" evidence="1">
    <location>
        <begin position="19"/>
        <end position="515"/>
    </location>
</feature>
<dbReference type="Gene3D" id="2.120.10.30">
    <property type="entry name" value="TolB, C-terminal domain"/>
    <property type="match status" value="1"/>
</dbReference>
<accession>A0A3A8JEC2</accession>
<dbReference type="OrthoDB" id="5503335at2"/>
<dbReference type="SUPFAM" id="SSF82171">
    <property type="entry name" value="DPP6 N-terminal domain-like"/>
    <property type="match status" value="1"/>
</dbReference>